<dbReference type="HOGENOM" id="CLU_3402970_0_0_6"/>
<dbReference type="EMBL" id="CP000083">
    <property type="protein sequence ID" value="AAZ28532.1"/>
    <property type="molecule type" value="Genomic_DNA"/>
</dbReference>
<evidence type="ECO:0000313" key="2">
    <source>
        <dbReference type="Proteomes" id="UP000000547"/>
    </source>
</evidence>
<dbReference type="KEGG" id="cps:CPS_3183"/>
<name>Q47Z91_COLP3</name>
<dbReference type="Proteomes" id="UP000000547">
    <property type="component" value="Chromosome"/>
</dbReference>
<evidence type="ECO:0000313" key="1">
    <source>
        <dbReference type="EMBL" id="AAZ28532.1"/>
    </source>
</evidence>
<proteinExistence type="predicted"/>
<organism evidence="1 2">
    <name type="scientific">Colwellia psychrerythraea (strain 34H / ATCC BAA-681)</name>
    <name type="common">Vibrio psychroerythus</name>
    <dbReference type="NCBI Taxonomy" id="167879"/>
    <lineage>
        <taxon>Bacteria</taxon>
        <taxon>Pseudomonadati</taxon>
        <taxon>Pseudomonadota</taxon>
        <taxon>Gammaproteobacteria</taxon>
        <taxon>Alteromonadales</taxon>
        <taxon>Colwelliaceae</taxon>
        <taxon>Colwellia</taxon>
    </lineage>
</organism>
<sequence length="30" mass="3728">MGRNISPVLYRFYFRDFKYFLVSLAGFEYQ</sequence>
<gene>
    <name evidence="1" type="ordered locus">CPS_3183</name>
</gene>
<reference evidence="1" key="1">
    <citation type="journal article" date="2005" name="Proc. Natl. Acad. Sci. U.S.A.">
        <title>The psychrophilic lifestyle as revealed by the genome sequence of Colwellia psychrerythraea 34H through genomic and proteomic analyses.</title>
        <authorList>
            <person name="Methe B.A."/>
            <person name="Nelson K.E."/>
            <person name="Deming J.W."/>
            <person name="Momen B."/>
            <person name="Melamud E."/>
            <person name="Zhang X."/>
            <person name="Moult J."/>
            <person name="Madupu R."/>
            <person name="Nelson W.C."/>
            <person name="Dodson R.J."/>
            <person name="Brinkac L.M."/>
            <person name="Daugherty S.C."/>
            <person name="Durkin A.S."/>
            <person name="DeBoy R.T."/>
            <person name="Kolonay J.F."/>
            <person name="Sullivan S.A."/>
            <person name="Zhou L."/>
            <person name="Davidsen T.M."/>
            <person name="Wu M."/>
            <person name="Huston A.L."/>
            <person name="Lewis M."/>
            <person name="Weaver B."/>
            <person name="Weidman J.F."/>
            <person name="Khouri H."/>
            <person name="Utterback T.R."/>
            <person name="Feldblyum T.V."/>
            <person name="Fraser C.M."/>
        </authorList>
    </citation>
    <scope>NUCLEOTIDE SEQUENCE [LARGE SCALE GENOMIC DNA]</scope>
    <source>
        <strain evidence="1">34H</strain>
    </source>
</reference>
<dbReference type="AlphaFoldDB" id="Q47Z91"/>
<protein>
    <submittedName>
        <fullName evidence="1">Uncharacterized protein</fullName>
    </submittedName>
</protein>
<accession>Q47Z91</accession>